<reference evidence="6 7" key="1">
    <citation type="submission" date="2016-11" db="EMBL/GenBank/DDBJ databases">
        <title>The macronuclear genome of Stentor coeruleus: a giant cell with tiny introns.</title>
        <authorList>
            <person name="Slabodnick M."/>
            <person name="Ruby J.G."/>
            <person name="Reiff S.B."/>
            <person name="Swart E.C."/>
            <person name="Gosai S."/>
            <person name="Prabakaran S."/>
            <person name="Witkowska E."/>
            <person name="Larue G.E."/>
            <person name="Fisher S."/>
            <person name="Freeman R.M."/>
            <person name="Gunawardena J."/>
            <person name="Chu W."/>
            <person name="Stover N.A."/>
            <person name="Gregory B.D."/>
            <person name="Nowacki M."/>
            <person name="Derisi J."/>
            <person name="Roy S.W."/>
            <person name="Marshall W.F."/>
            <person name="Sood P."/>
        </authorList>
    </citation>
    <scope>NUCLEOTIDE SEQUENCE [LARGE SCALE GENOMIC DNA]</scope>
    <source>
        <strain evidence="6">WM001</strain>
    </source>
</reference>
<evidence type="ECO:0000256" key="5">
    <source>
        <dbReference type="SAM" id="Phobius"/>
    </source>
</evidence>
<keyword evidence="2 5" id="KW-0812">Transmembrane</keyword>
<feature type="transmembrane region" description="Helical" evidence="5">
    <location>
        <begin position="12"/>
        <end position="33"/>
    </location>
</feature>
<dbReference type="PANTHER" id="PTHR28128:SF1">
    <property type="entry name" value="GOLGI APPARATUS MEMBRANE PROTEIN TVP15"/>
    <property type="match status" value="1"/>
</dbReference>
<evidence type="ECO:0000256" key="2">
    <source>
        <dbReference type="ARBA" id="ARBA00022692"/>
    </source>
</evidence>
<evidence type="ECO:0000256" key="1">
    <source>
        <dbReference type="ARBA" id="ARBA00004141"/>
    </source>
</evidence>
<sequence>MTSAPVPRQDCILRILCILCGLCMIGNGVILFILYNSSLLFETVLKVYYIIFGIIMILIELEPKFMKKYWRFLIQVFGKGLFYIFAGTMCIYGDFVLTYLLASINIIIGVFILCCKPRYGQPQASDPPEENRKVNKK</sequence>
<accession>A0A1R2C867</accession>
<evidence type="ECO:0008006" key="8">
    <source>
        <dbReference type="Google" id="ProtNLM"/>
    </source>
</evidence>
<organism evidence="6 7">
    <name type="scientific">Stentor coeruleus</name>
    <dbReference type="NCBI Taxonomy" id="5963"/>
    <lineage>
        <taxon>Eukaryota</taxon>
        <taxon>Sar</taxon>
        <taxon>Alveolata</taxon>
        <taxon>Ciliophora</taxon>
        <taxon>Postciliodesmatophora</taxon>
        <taxon>Heterotrichea</taxon>
        <taxon>Heterotrichida</taxon>
        <taxon>Stentoridae</taxon>
        <taxon>Stentor</taxon>
    </lineage>
</organism>
<dbReference type="OrthoDB" id="313388at2759"/>
<dbReference type="InterPro" id="IPR013714">
    <property type="entry name" value="Golgi_TVP15"/>
</dbReference>
<comment type="subcellular location">
    <subcellularLocation>
        <location evidence="1">Membrane</location>
        <topology evidence="1">Multi-pass membrane protein</topology>
    </subcellularLocation>
</comment>
<feature type="transmembrane region" description="Helical" evidence="5">
    <location>
        <begin position="39"/>
        <end position="59"/>
    </location>
</feature>
<evidence type="ECO:0000313" key="7">
    <source>
        <dbReference type="Proteomes" id="UP000187209"/>
    </source>
</evidence>
<proteinExistence type="predicted"/>
<evidence type="ECO:0000256" key="3">
    <source>
        <dbReference type="ARBA" id="ARBA00022989"/>
    </source>
</evidence>
<keyword evidence="7" id="KW-1185">Reference proteome</keyword>
<dbReference type="PANTHER" id="PTHR28128">
    <property type="entry name" value="GOLGI APPARATUS MEMBRANE PROTEIN TVP15"/>
    <property type="match status" value="1"/>
</dbReference>
<comment type="caution">
    <text evidence="6">The sequence shown here is derived from an EMBL/GenBank/DDBJ whole genome shotgun (WGS) entry which is preliminary data.</text>
</comment>
<dbReference type="AlphaFoldDB" id="A0A1R2C867"/>
<dbReference type="EMBL" id="MPUH01000244">
    <property type="protein sequence ID" value="OMJ85214.1"/>
    <property type="molecule type" value="Genomic_DNA"/>
</dbReference>
<evidence type="ECO:0000256" key="4">
    <source>
        <dbReference type="ARBA" id="ARBA00023136"/>
    </source>
</evidence>
<evidence type="ECO:0000313" key="6">
    <source>
        <dbReference type="EMBL" id="OMJ85214.1"/>
    </source>
</evidence>
<feature type="transmembrane region" description="Helical" evidence="5">
    <location>
        <begin position="80"/>
        <end position="113"/>
    </location>
</feature>
<dbReference type="Pfam" id="PF08507">
    <property type="entry name" value="COPI_assoc"/>
    <property type="match status" value="1"/>
</dbReference>
<dbReference type="Proteomes" id="UP000187209">
    <property type="component" value="Unassembled WGS sequence"/>
</dbReference>
<protein>
    <recommendedName>
        <fullName evidence="8">COPI associated protein</fullName>
    </recommendedName>
</protein>
<keyword evidence="3 5" id="KW-1133">Transmembrane helix</keyword>
<dbReference type="GO" id="GO:0016020">
    <property type="term" value="C:membrane"/>
    <property type="evidence" value="ECO:0007669"/>
    <property type="project" value="UniProtKB-SubCell"/>
</dbReference>
<gene>
    <name evidence="6" type="ORF">SteCoe_13530</name>
</gene>
<keyword evidence="4 5" id="KW-0472">Membrane</keyword>
<name>A0A1R2C867_9CILI</name>